<organism evidence="2">
    <name type="scientific">uncultured Gemmatimonadota bacterium</name>
    <dbReference type="NCBI Taxonomy" id="203437"/>
    <lineage>
        <taxon>Bacteria</taxon>
        <taxon>Pseudomonadati</taxon>
        <taxon>Gemmatimonadota</taxon>
        <taxon>environmental samples</taxon>
    </lineage>
</organism>
<protein>
    <submittedName>
        <fullName evidence="2">TmRNA-binding protein SmpB</fullName>
    </submittedName>
</protein>
<feature type="region of interest" description="Disordered" evidence="1">
    <location>
        <begin position="1"/>
        <end position="159"/>
    </location>
</feature>
<feature type="compositionally biased region" description="Basic and acidic residues" evidence="1">
    <location>
        <begin position="145"/>
        <end position="159"/>
    </location>
</feature>
<feature type="compositionally biased region" description="Basic residues" evidence="1">
    <location>
        <begin position="1"/>
        <end position="11"/>
    </location>
</feature>
<feature type="compositionally biased region" description="Basic and acidic residues" evidence="1">
    <location>
        <begin position="45"/>
        <end position="54"/>
    </location>
</feature>
<reference evidence="2" key="1">
    <citation type="submission" date="2020-02" db="EMBL/GenBank/DDBJ databases">
        <authorList>
            <person name="Meier V. D."/>
        </authorList>
    </citation>
    <scope>NUCLEOTIDE SEQUENCE</scope>
    <source>
        <strain evidence="2">AVDCRST_MAG68</strain>
    </source>
</reference>
<accession>A0A6J4M050</accession>
<feature type="compositionally biased region" description="Basic and acidic residues" evidence="1">
    <location>
        <begin position="97"/>
        <end position="107"/>
    </location>
</feature>
<dbReference type="EMBL" id="CADCTW010000156">
    <property type="protein sequence ID" value="CAA9345366.1"/>
    <property type="molecule type" value="Genomic_DNA"/>
</dbReference>
<dbReference type="AlphaFoldDB" id="A0A6J4M050"/>
<feature type="non-terminal residue" evidence="2">
    <location>
        <position position="159"/>
    </location>
</feature>
<feature type="non-terminal residue" evidence="2">
    <location>
        <position position="1"/>
    </location>
</feature>
<proteinExistence type="predicted"/>
<sequence>GQDRCRRRKGRRPPDRLQPQGALRVPRPQHLGDGDRAAGHGGEGAARREGEPSGRLRARGQRGGVALQRAHLAVRAGEPLQPRPPAPPQAPAAPLRDPQDDRRRAGEGAHAGAARPALQRRARQGEPGPGARQAAPRQARHHPRAGSEARDPARVQRAV</sequence>
<evidence type="ECO:0000313" key="2">
    <source>
        <dbReference type="EMBL" id="CAA9345366.1"/>
    </source>
</evidence>
<name>A0A6J4M050_9BACT</name>
<gene>
    <name evidence="2" type="ORF">AVDCRST_MAG68-3245</name>
</gene>
<feature type="compositionally biased region" description="Low complexity" evidence="1">
    <location>
        <begin position="108"/>
        <end position="119"/>
    </location>
</feature>
<evidence type="ECO:0000256" key="1">
    <source>
        <dbReference type="SAM" id="MobiDB-lite"/>
    </source>
</evidence>
<feature type="compositionally biased region" description="Pro residues" evidence="1">
    <location>
        <begin position="81"/>
        <end position="91"/>
    </location>
</feature>